<sequence>MVSTLAAHYDDTALFHILGALKKSPEAKGIATKLENELVQWSVAAGKSPTYVFKLFAPEKLTDELLQMPQFVSWLKYVDDFNIKRRGMDETVTSALLHRYNDDMVFKMLDTAKKKSSINAIATKLEKELYSTWISEKVSPRFVFKTLELDKAGRSVFSNPRFFTWMEYFNTYNKANPKDKDTMISAFYDSYSRASVARIIAPAMSEMDVRIVKITKQLQAERQDMWMHWKILPKEAFSRAGLDRAGASFLSDPNFKLWNKYLDAFNLRYPEAKTNVIYSLRSHYSDETLASFLAQARDNPTTEKIATNLQSSLLNTWARELKEPAEISKFLKSDDLMQTYVKKFNWALKDSGDKLFDTPDLTTWLKYVDFFKAKYPTKDMSTISILKNRYGEIPLARMIETSKSTHHTQDIAKQLSTDQFQNWMSEKRTPSNIFELLKLKYLKDNPLENPLFKTWSEYGYIYNRNHRAATENHIEILVNGYGNERLSNILIEAKNNVNLHREATSLQKRLWDRWLSAEVDPKNIYVWLHIEKAQPTSKERGLYDTYLQKYKMALKKKKVGSLI</sequence>
<evidence type="ECO:0000256" key="5">
    <source>
        <dbReference type="ARBA" id="ARBA00022729"/>
    </source>
</evidence>
<evidence type="ECO:0000256" key="4">
    <source>
        <dbReference type="ARBA" id="ARBA00022525"/>
    </source>
</evidence>
<dbReference type="GO" id="GO:0043657">
    <property type="term" value="C:host cell"/>
    <property type="evidence" value="ECO:0007669"/>
    <property type="project" value="UniProtKB-SubCell"/>
</dbReference>
<dbReference type="Pfam" id="PF22748">
    <property type="entry name" value="PexRD54_WY"/>
    <property type="match status" value="1"/>
</dbReference>
<evidence type="ECO:0000256" key="1">
    <source>
        <dbReference type="ARBA" id="ARBA00004340"/>
    </source>
</evidence>
<dbReference type="Proteomes" id="UP000198211">
    <property type="component" value="Unassembled WGS sequence"/>
</dbReference>
<evidence type="ECO:0000313" key="8">
    <source>
        <dbReference type="EMBL" id="OWZ08308.1"/>
    </source>
</evidence>
<keyword evidence="6" id="KW-0843">Virulence</keyword>
<proteinExistence type="inferred from homology"/>
<evidence type="ECO:0000259" key="7">
    <source>
        <dbReference type="Pfam" id="PF22748"/>
    </source>
</evidence>
<dbReference type="GO" id="GO:0005576">
    <property type="term" value="C:extracellular region"/>
    <property type="evidence" value="ECO:0007669"/>
    <property type="project" value="UniProtKB-SubCell"/>
</dbReference>
<dbReference type="OrthoDB" id="110891at2759"/>
<evidence type="ECO:0000256" key="2">
    <source>
        <dbReference type="ARBA" id="ARBA00004613"/>
    </source>
</evidence>
<evidence type="ECO:0000256" key="6">
    <source>
        <dbReference type="ARBA" id="ARBA00023026"/>
    </source>
</evidence>
<accession>A0A225VTQ4</accession>
<keyword evidence="5" id="KW-0732">Signal</keyword>
<protein>
    <recommendedName>
        <fullName evidence="7">RxLR effector PexRD54 WY domain-containing protein</fullName>
    </recommendedName>
</protein>
<feature type="domain" description="RxLR effector PexRD54 WY" evidence="7">
    <location>
        <begin position="132"/>
        <end position="168"/>
    </location>
</feature>
<dbReference type="InterPro" id="IPR054463">
    <property type="entry name" value="PexRD54_WY"/>
</dbReference>
<dbReference type="AlphaFoldDB" id="A0A225VTQ4"/>
<keyword evidence="9" id="KW-1185">Reference proteome</keyword>
<comment type="similarity">
    <text evidence="3">Belongs to the RxLR effector family.</text>
</comment>
<keyword evidence="4" id="KW-0964">Secreted</keyword>
<comment type="subcellular location">
    <subcellularLocation>
        <location evidence="1">Host cell</location>
    </subcellularLocation>
    <subcellularLocation>
        <location evidence="2">Secreted</location>
    </subcellularLocation>
</comment>
<dbReference type="EMBL" id="NBNE01003199">
    <property type="protein sequence ID" value="OWZ08308.1"/>
    <property type="molecule type" value="Genomic_DNA"/>
</dbReference>
<gene>
    <name evidence="8" type="ORF">PHMEG_00019168</name>
</gene>
<reference evidence="9" key="1">
    <citation type="submission" date="2017-03" db="EMBL/GenBank/DDBJ databases">
        <title>Phytopthora megakarya and P. palmivora, two closely related causual agents of cacao black pod achieved similar genome size and gene model numbers by different mechanisms.</title>
        <authorList>
            <person name="Ali S."/>
            <person name="Shao J."/>
            <person name="Larry D.J."/>
            <person name="Kronmiller B."/>
            <person name="Shen D."/>
            <person name="Strem M.D."/>
            <person name="Melnick R.L."/>
            <person name="Guiltinan M.J."/>
            <person name="Tyler B.M."/>
            <person name="Meinhardt L.W."/>
            <person name="Bailey B.A."/>
        </authorList>
    </citation>
    <scope>NUCLEOTIDE SEQUENCE [LARGE SCALE GENOMIC DNA]</scope>
    <source>
        <strain evidence="9">zdho120</strain>
    </source>
</reference>
<evidence type="ECO:0000313" key="9">
    <source>
        <dbReference type="Proteomes" id="UP000198211"/>
    </source>
</evidence>
<comment type="caution">
    <text evidence="8">The sequence shown here is derived from an EMBL/GenBank/DDBJ whole genome shotgun (WGS) entry which is preliminary data.</text>
</comment>
<name>A0A225VTQ4_9STRA</name>
<evidence type="ECO:0000256" key="3">
    <source>
        <dbReference type="ARBA" id="ARBA00010400"/>
    </source>
</evidence>
<organism evidence="8 9">
    <name type="scientific">Phytophthora megakarya</name>
    <dbReference type="NCBI Taxonomy" id="4795"/>
    <lineage>
        <taxon>Eukaryota</taxon>
        <taxon>Sar</taxon>
        <taxon>Stramenopiles</taxon>
        <taxon>Oomycota</taxon>
        <taxon>Peronosporomycetes</taxon>
        <taxon>Peronosporales</taxon>
        <taxon>Peronosporaceae</taxon>
        <taxon>Phytophthora</taxon>
    </lineage>
</organism>